<dbReference type="EC" id="2.5.1.9" evidence="3 8"/>
<dbReference type="Gene3D" id="3.30.450.40">
    <property type="match status" value="1"/>
</dbReference>
<organism evidence="11 12">
    <name type="scientific">Halorubrum cibi</name>
    <dbReference type="NCBI Taxonomy" id="413815"/>
    <lineage>
        <taxon>Archaea</taxon>
        <taxon>Methanobacteriati</taxon>
        <taxon>Methanobacteriota</taxon>
        <taxon>Stenosarchaea group</taxon>
        <taxon>Halobacteria</taxon>
        <taxon>Halobacteriales</taxon>
        <taxon>Haloferacaceae</taxon>
        <taxon>Halorubrum</taxon>
    </lineage>
</organism>
<dbReference type="InterPro" id="IPR029016">
    <property type="entry name" value="GAF-like_dom_sf"/>
</dbReference>
<dbReference type="SMART" id="SM00065">
    <property type="entry name" value="GAF"/>
    <property type="match status" value="1"/>
</dbReference>
<evidence type="ECO:0000256" key="3">
    <source>
        <dbReference type="ARBA" id="ARBA00012827"/>
    </source>
</evidence>
<feature type="domain" description="Lumazine-binding" evidence="10">
    <location>
        <begin position="306"/>
        <end position="402"/>
    </location>
</feature>
<evidence type="ECO:0000313" key="12">
    <source>
        <dbReference type="Proteomes" id="UP000319712"/>
    </source>
</evidence>
<dbReference type="Pfam" id="PF00677">
    <property type="entry name" value="Lum_binding"/>
    <property type="match status" value="2"/>
</dbReference>
<evidence type="ECO:0000256" key="9">
    <source>
        <dbReference type="PROSITE-ProRule" id="PRU00524"/>
    </source>
</evidence>
<evidence type="ECO:0000256" key="6">
    <source>
        <dbReference type="ARBA" id="ARBA00022679"/>
    </source>
</evidence>
<dbReference type="PROSITE" id="PS51177">
    <property type="entry name" value="LUMAZINE_BIND"/>
    <property type="match status" value="2"/>
</dbReference>
<dbReference type="GO" id="GO:0004746">
    <property type="term" value="F:riboflavin synthase activity"/>
    <property type="evidence" value="ECO:0007669"/>
    <property type="project" value="UniProtKB-UniRule"/>
</dbReference>
<comment type="function">
    <text evidence="1">Catalyzes the dismutation of two molecules of 6,7-dimethyl-8-ribityllumazine, resulting in the formation of riboflavin and 5-amino-6-(D-ribitylamino)uracil.</text>
</comment>
<keyword evidence="7" id="KW-0677">Repeat</keyword>
<evidence type="ECO:0000259" key="10">
    <source>
        <dbReference type="PROSITE" id="PS51177"/>
    </source>
</evidence>
<evidence type="ECO:0000256" key="7">
    <source>
        <dbReference type="ARBA" id="ARBA00022737"/>
    </source>
</evidence>
<keyword evidence="12" id="KW-1185">Reference proteome</keyword>
<dbReference type="AlphaFoldDB" id="A0A521AMA2"/>
<dbReference type="Pfam" id="PF01590">
    <property type="entry name" value="GAF"/>
    <property type="match status" value="1"/>
</dbReference>
<dbReference type="FunFam" id="2.40.30.20:FF:000004">
    <property type="entry name" value="Riboflavin synthase, alpha subunit"/>
    <property type="match status" value="1"/>
</dbReference>
<dbReference type="PANTHER" id="PTHR21098:SF0">
    <property type="entry name" value="RIBOFLAVIN SYNTHASE"/>
    <property type="match status" value="1"/>
</dbReference>
<dbReference type="GO" id="GO:0009231">
    <property type="term" value="P:riboflavin biosynthetic process"/>
    <property type="evidence" value="ECO:0007669"/>
    <property type="project" value="UniProtKB-KW"/>
</dbReference>
<dbReference type="InterPro" id="IPR003018">
    <property type="entry name" value="GAF"/>
</dbReference>
<gene>
    <name evidence="11" type="ORF">SAMN06264867_101256</name>
</gene>
<dbReference type="SUPFAM" id="SSF55781">
    <property type="entry name" value="GAF domain-like"/>
    <property type="match status" value="1"/>
</dbReference>
<evidence type="ECO:0000256" key="2">
    <source>
        <dbReference type="ARBA" id="ARBA00004887"/>
    </source>
</evidence>
<evidence type="ECO:0000256" key="4">
    <source>
        <dbReference type="ARBA" id="ARBA00013950"/>
    </source>
</evidence>
<evidence type="ECO:0000256" key="5">
    <source>
        <dbReference type="ARBA" id="ARBA00022619"/>
    </source>
</evidence>
<sequence length="406" mass="44036">MNTEPDHSNPFESLLRLADADLTPEERIRRAIDVGREYLDVDNGVLSYTAEGRYEVISTNIDSGPYAEGGIVDLDGTWCRHVVTDGEMIGFADAAESPYRDDRALGITGLNCYVGAPVEIDGETYGTLCFSDEDAREEPITERERDFVSVLADWVGHELERDEVDLEALVFDAWETVRTQNGYPSAVPSRGMFTGIVEGTGTVRTRTETADGLRLRIGVDGVDGFDDLAHGQSISVSGVCLTVEEHGRAADSGGGATAPANGTGAWFEVFLAAETVAKTYLGDLRAGDAVNLERAMPADGRFDGHVVQGHVDTVAEVRAIERVGEDWRFTFSIPEGHGRYLVDKGSVTLDGISLTIAEKRDKVFDVAIIPTTYELTTLSEKSAGDPVHLEVDVIAKYVENMLDGYA</sequence>
<feature type="repeat" description="Lumazine-binding" evidence="9">
    <location>
        <begin position="192"/>
        <end position="305"/>
    </location>
</feature>
<feature type="repeat" description="Lumazine-binding" evidence="9">
    <location>
        <begin position="306"/>
        <end position="402"/>
    </location>
</feature>
<accession>A0A521AMA2</accession>
<dbReference type="NCBIfam" id="NF006767">
    <property type="entry name" value="PRK09289.1"/>
    <property type="match status" value="1"/>
</dbReference>
<name>A0A521AMA2_9EURY</name>
<evidence type="ECO:0000313" key="11">
    <source>
        <dbReference type="EMBL" id="SMO35933.1"/>
    </source>
</evidence>
<dbReference type="InterPro" id="IPR001783">
    <property type="entry name" value="Lumazine-bd"/>
</dbReference>
<dbReference type="InterPro" id="IPR017938">
    <property type="entry name" value="Riboflavin_synthase-like_b-brl"/>
</dbReference>
<dbReference type="NCBIfam" id="TIGR00187">
    <property type="entry name" value="ribE"/>
    <property type="match status" value="1"/>
</dbReference>
<dbReference type="SUPFAM" id="SSF63380">
    <property type="entry name" value="Riboflavin synthase domain-like"/>
    <property type="match status" value="2"/>
</dbReference>
<dbReference type="CDD" id="cd00402">
    <property type="entry name" value="Riboflavin_synthase_like"/>
    <property type="match status" value="1"/>
</dbReference>
<keyword evidence="5" id="KW-0686">Riboflavin biosynthesis</keyword>
<evidence type="ECO:0000256" key="1">
    <source>
        <dbReference type="ARBA" id="ARBA00002803"/>
    </source>
</evidence>
<dbReference type="InterPro" id="IPR026017">
    <property type="entry name" value="Lumazine-bd_dom"/>
</dbReference>
<keyword evidence="6" id="KW-0808">Transferase</keyword>
<dbReference type="Gene3D" id="2.40.30.20">
    <property type="match status" value="2"/>
</dbReference>
<feature type="domain" description="Lumazine-binding" evidence="10">
    <location>
        <begin position="192"/>
        <end position="305"/>
    </location>
</feature>
<dbReference type="EMBL" id="FXTD01000001">
    <property type="protein sequence ID" value="SMO35933.1"/>
    <property type="molecule type" value="Genomic_DNA"/>
</dbReference>
<reference evidence="11 12" key="1">
    <citation type="submission" date="2017-05" db="EMBL/GenBank/DDBJ databases">
        <authorList>
            <person name="Varghese N."/>
            <person name="Submissions S."/>
        </authorList>
    </citation>
    <scope>NUCLEOTIDE SEQUENCE [LARGE SCALE GENOMIC DNA]</scope>
    <source>
        <strain evidence="11 12">DSM 19504</strain>
    </source>
</reference>
<dbReference type="InterPro" id="IPR023366">
    <property type="entry name" value="ATP_synth_asu-like_sf"/>
</dbReference>
<dbReference type="PANTHER" id="PTHR21098">
    <property type="entry name" value="RIBOFLAVIN SYNTHASE ALPHA CHAIN"/>
    <property type="match status" value="1"/>
</dbReference>
<protein>
    <recommendedName>
        <fullName evidence="4 8">Riboflavin synthase</fullName>
        <ecNumber evidence="3 8">2.5.1.9</ecNumber>
    </recommendedName>
</protein>
<proteinExistence type="predicted"/>
<evidence type="ECO:0000256" key="8">
    <source>
        <dbReference type="NCBIfam" id="TIGR00187"/>
    </source>
</evidence>
<dbReference type="Proteomes" id="UP000319712">
    <property type="component" value="Unassembled WGS sequence"/>
</dbReference>
<comment type="pathway">
    <text evidence="2">Cofactor biosynthesis; riboflavin biosynthesis; riboflavin from 2-hydroxy-3-oxobutyl phosphate and 5-amino-6-(D-ribitylamino)uracil: step 2/2.</text>
</comment>